<sequence>MNARSLAKPDALPALHCFSILRKDRTGRQGGGVAIFCRGDWQLERLDGKFSNDFECLWAKICTSNSVFYIAVVYHPPEPQYNADNLIDFLTNTCNDILVSDLKSKLIICGDLNQLRYKDLLLQNSLFQMVRSPTRQDKILHVFITNVAHLWGKIAVVKCLIRSDHLMVIASPRVPAKSLRKTTCFRDAREQNKIKMSRGLQEMDWSDVFFSEKVDDKVQLVQDKLASLYDSCFPTISVRVSSRDPPFVSPLVKHLLNERRKLFRRDGSSMAIQTLIEKINALIRRNQLFAVKNDINDKDKGSKSWWSIVNSITGRKSTHVSISSIVSPDKISDYFCTINTDPNYIDPEILSIPDGTRIPEVTSLTVCNFLLNLKRTTAGPDQLPFWLWRDFAFDLASIISHVFNCSLRCQTVPSLWKMADIMPLPKETPFKTCTQLRPISLTNIIMTLFERVVFRCELSNVINNSIDSDQFAYRKGLNTTMALVKCQHEWLRRLDSDADFIRIFSFDFSKAFDSVPHDIVCRKLRNFESNPYIHNWIVNFLMGRQQRVDVDGISTSYLSINRGIPQGTVIGPILFLIMINDIKAVNPSGNLLVKYADDISLSIPVGAKLNQADSESEVKFIMEWAKNNRMSLNLGKTWEMLMKGKTEKDQPDPLQYIKRKSNLKLLGVTLEDNPTNWDTHFDYMLSKASSRLYILRVCKYYGFSVDYLDLLFKSLILSIFTYAIEVWGGAFYNKYLSRIDKFLNRAFKLGYTKVCYSVLNVLSEKDRQLWEKIKSPDNSLHHLLPPTRDRFLRNRGHSFIIPRIRTERFKSIFINRNLLSLR</sequence>
<dbReference type="PANTHER" id="PTHR47510:SF3">
    <property type="entry name" value="ENDO_EXONUCLEASE_PHOSPHATASE DOMAIN-CONTAINING PROTEIN"/>
    <property type="match status" value="1"/>
</dbReference>
<reference evidence="2" key="2">
    <citation type="journal article" date="2023" name="Science">
        <title>Genomic signatures of disease resistance in endangered staghorn corals.</title>
        <authorList>
            <person name="Vollmer S.V."/>
            <person name="Selwyn J.D."/>
            <person name="Despard B.A."/>
            <person name="Roesel C.L."/>
        </authorList>
    </citation>
    <scope>NUCLEOTIDE SEQUENCE</scope>
    <source>
        <strain evidence="2">K2</strain>
    </source>
</reference>
<dbReference type="InterPro" id="IPR000477">
    <property type="entry name" value="RT_dom"/>
</dbReference>
<dbReference type="PANTHER" id="PTHR47510">
    <property type="entry name" value="REVERSE TRANSCRIPTASE DOMAIN-CONTAINING PROTEIN"/>
    <property type="match status" value="1"/>
</dbReference>
<protein>
    <submittedName>
        <fullName evidence="2">RNA-directed DNA polymerase from transposon BS</fullName>
    </submittedName>
</protein>
<dbReference type="Pfam" id="PF00078">
    <property type="entry name" value="RVT_1"/>
    <property type="match status" value="1"/>
</dbReference>
<reference evidence="2" key="1">
    <citation type="journal article" date="2023" name="G3 (Bethesda)">
        <title>Whole genome assembly and annotation of the endangered Caribbean coral Acropora cervicornis.</title>
        <authorList>
            <person name="Selwyn J.D."/>
            <person name="Vollmer S.V."/>
        </authorList>
    </citation>
    <scope>NUCLEOTIDE SEQUENCE</scope>
    <source>
        <strain evidence="2">K2</strain>
    </source>
</reference>
<dbReference type="EMBL" id="JARQWQ010000043">
    <property type="protein sequence ID" value="KAK2558664.1"/>
    <property type="molecule type" value="Genomic_DNA"/>
</dbReference>
<keyword evidence="2" id="KW-0695">RNA-directed DNA polymerase</keyword>
<dbReference type="SUPFAM" id="SSF56672">
    <property type="entry name" value="DNA/RNA polymerases"/>
    <property type="match status" value="1"/>
</dbReference>
<keyword evidence="2" id="KW-0808">Transferase</keyword>
<dbReference type="GO" id="GO:0003964">
    <property type="term" value="F:RNA-directed DNA polymerase activity"/>
    <property type="evidence" value="ECO:0007669"/>
    <property type="project" value="UniProtKB-KW"/>
</dbReference>
<dbReference type="InterPro" id="IPR043502">
    <property type="entry name" value="DNA/RNA_pol_sf"/>
</dbReference>
<evidence type="ECO:0000259" key="1">
    <source>
        <dbReference type="PROSITE" id="PS50878"/>
    </source>
</evidence>
<keyword evidence="3" id="KW-1185">Reference proteome</keyword>
<dbReference type="AlphaFoldDB" id="A0AAD9V2A5"/>
<dbReference type="InterPro" id="IPR036691">
    <property type="entry name" value="Endo/exonu/phosph_ase_sf"/>
</dbReference>
<accession>A0AAD9V2A5</accession>
<dbReference type="SUPFAM" id="SSF56219">
    <property type="entry name" value="DNase I-like"/>
    <property type="match status" value="1"/>
</dbReference>
<proteinExistence type="predicted"/>
<dbReference type="Gene3D" id="3.60.10.10">
    <property type="entry name" value="Endonuclease/exonuclease/phosphatase"/>
    <property type="match status" value="1"/>
</dbReference>
<organism evidence="2 3">
    <name type="scientific">Acropora cervicornis</name>
    <name type="common">Staghorn coral</name>
    <dbReference type="NCBI Taxonomy" id="6130"/>
    <lineage>
        <taxon>Eukaryota</taxon>
        <taxon>Metazoa</taxon>
        <taxon>Cnidaria</taxon>
        <taxon>Anthozoa</taxon>
        <taxon>Hexacorallia</taxon>
        <taxon>Scleractinia</taxon>
        <taxon>Astrocoeniina</taxon>
        <taxon>Acroporidae</taxon>
        <taxon>Acropora</taxon>
    </lineage>
</organism>
<dbReference type="Proteomes" id="UP001249851">
    <property type="component" value="Unassembled WGS sequence"/>
</dbReference>
<dbReference type="CDD" id="cd01650">
    <property type="entry name" value="RT_nLTR_like"/>
    <property type="match status" value="1"/>
</dbReference>
<name>A0AAD9V2A5_ACRCE</name>
<comment type="caution">
    <text evidence="2">The sequence shown here is derived from an EMBL/GenBank/DDBJ whole genome shotgun (WGS) entry which is preliminary data.</text>
</comment>
<evidence type="ECO:0000313" key="2">
    <source>
        <dbReference type="EMBL" id="KAK2558664.1"/>
    </source>
</evidence>
<gene>
    <name evidence="2" type="ORF">P5673_018859</name>
</gene>
<evidence type="ECO:0000313" key="3">
    <source>
        <dbReference type="Proteomes" id="UP001249851"/>
    </source>
</evidence>
<keyword evidence="2" id="KW-0548">Nucleotidyltransferase</keyword>
<feature type="domain" description="Reverse transcriptase" evidence="1">
    <location>
        <begin position="405"/>
        <end position="670"/>
    </location>
</feature>
<dbReference type="PROSITE" id="PS50878">
    <property type="entry name" value="RT_POL"/>
    <property type="match status" value="1"/>
</dbReference>